<name>A0ABW4KFI4_9HYPH</name>
<evidence type="ECO:0000313" key="1">
    <source>
        <dbReference type="EMBL" id="MFD1705118.1"/>
    </source>
</evidence>
<dbReference type="Proteomes" id="UP001597308">
    <property type="component" value="Unassembled WGS sequence"/>
</dbReference>
<dbReference type="EMBL" id="JBHUER010000014">
    <property type="protein sequence ID" value="MFD1705118.1"/>
    <property type="molecule type" value="Genomic_DNA"/>
</dbReference>
<proteinExistence type="predicted"/>
<dbReference type="RefSeq" id="WP_378801170.1">
    <property type="nucleotide sequence ID" value="NZ_JBHUER010000014.1"/>
</dbReference>
<comment type="caution">
    <text evidence="1">The sequence shown here is derived from an EMBL/GenBank/DDBJ whole genome shotgun (WGS) entry which is preliminary data.</text>
</comment>
<keyword evidence="2" id="KW-1185">Reference proteome</keyword>
<gene>
    <name evidence="1" type="ORF">ACFSCV_19095</name>
</gene>
<sequence>MRQPQKPYRIRKLHDFGDRCWGVVDARGALVDLDGLSMKLQREEAETLAEKLNESKEVAPLKT</sequence>
<protein>
    <submittedName>
        <fullName evidence="1">Uncharacterized protein</fullName>
    </submittedName>
</protein>
<accession>A0ABW4KFI4</accession>
<reference evidence="2" key="1">
    <citation type="journal article" date="2019" name="Int. J. Syst. Evol. Microbiol.">
        <title>The Global Catalogue of Microorganisms (GCM) 10K type strain sequencing project: providing services to taxonomists for standard genome sequencing and annotation.</title>
        <authorList>
            <consortium name="The Broad Institute Genomics Platform"/>
            <consortium name="The Broad Institute Genome Sequencing Center for Infectious Disease"/>
            <person name="Wu L."/>
            <person name="Ma J."/>
        </authorList>
    </citation>
    <scope>NUCLEOTIDE SEQUENCE [LARGE SCALE GENOMIC DNA]</scope>
    <source>
        <strain evidence="2">KCTC 23707</strain>
    </source>
</reference>
<organism evidence="1 2">
    <name type="scientific">Methylopila henanensis</name>
    <dbReference type="NCBI Taxonomy" id="873516"/>
    <lineage>
        <taxon>Bacteria</taxon>
        <taxon>Pseudomonadati</taxon>
        <taxon>Pseudomonadota</taxon>
        <taxon>Alphaproteobacteria</taxon>
        <taxon>Hyphomicrobiales</taxon>
        <taxon>Methylopilaceae</taxon>
        <taxon>Methylopila</taxon>
    </lineage>
</organism>
<evidence type="ECO:0000313" key="2">
    <source>
        <dbReference type="Proteomes" id="UP001597308"/>
    </source>
</evidence>